<dbReference type="Pfam" id="PF00067">
    <property type="entry name" value="p450"/>
    <property type="match status" value="2"/>
</dbReference>
<keyword evidence="3 8" id="KW-0349">Heme</keyword>
<dbReference type="PANTHER" id="PTHR24287">
    <property type="entry name" value="P450, PUTATIVE (EUROFUNG)-RELATED"/>
    <property type="match status" value="1"/>
</dbReference>
<evidence type="ECO:0000256" key="1">
    <source>
        <dbReference type="ARBA" id="ARBA00001971"/>
    </source>
</evidence>
<organism evidence="9 10">
    <name type="scientific">Hymenoscyphus fraxineus</name>
    <dbReference type="NCBI Taxonomy" id="746836"/>
    <lineage>
        <taxon>Eukaryota</taxon>
        <taxon>Fungi</taxon>
        <taxon>Dikarya</taxon>
        <taxon>Ascomycota</taxon>
        <taxon>Pezizomycotina</taxon>
        <taxon>Leotiomycetes</taxon>
        <taxon>Helotiales</taxon>
        <taxon>Helotiaceae</taxon>
        <taxon>Hymenoscyphus</taxon>
    </lineage>
</organism>
<comment type="caution">
    <text evidence="9">The sequence shown here is derived from an EMBL/GenBank/DDBJ whole genome shotgun (WGS) entry which is preliminary data.</text>
</comment>
<dbReference type="GO" id="GO:0016712">
    <property type="term" value="F:oxidoreductase activity, acting on paired donors, with incorporation or reduction of molecular oxygen, reduced flavin or flavoprotein as one donor, and incorporation of one atom of oxygen"/>
    <property type="evidence" value="ECO:0007669"/>
    <property type="project" value="InterPro"/>
</dbReference>
<keyword evidence="5" id="KW-0560">Oxidoreductase</keyword>
<dbReference type="InterPro" id="IPR002974">
    <property type="entry name" value="Cyt_P450_E_CYP52_ascomycetes"/>
</dbReference>
<evidence type="ECO:0000313" key="10">
    <source>
        <dbReference type="Proteomes" id="UP000696280"/>
    </source>
</evidence>
<dbReference type="InterPro" id="IPR002402">
    <property type="entry name" value="Cyt_P450_E_grp-II"/>
</dbReference>
<comment type="similarity">
    <text evidence="2">Belongs to the cytochrome P450 family.</text>
</comment>
<name>A0A9N9L6W2_9HELO</name>
<comment type="cofactor">
    <cofactor evidence="1 8">
        <name>heme</name>
        <dbReference type="ChEBI" id="CHEBI:30413"/>
    </cofactor>
</comment>
<evidence type="ECO:0000256" key="2">
    <source>
        <dbReference type="ARBA" id="ARBA00010617"/>
    </source>
</evidence>
<sequence length="486" mass="54548">MPSISVLCAGVLTLVSSFYLLTWTLKEIRYRAAARKAGCSPPLRYWHYDPILGLDLFIQRVKDMNAGDSIATDRNIVKRYGRTVLTNAWGIKQYVTSDPANMQTVLATQVDKFGSAPMNRPMCRPFLGDGLFTTDGQAWKHSRQMINPLFARSQVSELSSFEKHLDKMIAKIPKDGSTVDLQPLCKMLFLDSSTEFIFGKSANSLSPETHDPIARELPALFDQALTDMFTRYILGRFGFLAVSKKKWLGTCADVHKIIDGFIDEEIEAQAKSGNSDAPSGPYNELMNIFFPARDTAAILTSSVFFMLARNPKVWDKLRAEVLGIGSEELTFELLKSMKYLQAVMNETLRIHSPAGGSWKTCLAPSILPHGGGSSGNDPILLETGDQVRMSFAPLHLDREIWGPDVLEFRPERWDGLKHSWNFVPFMGGRRICPAQQNVLTDVGCIIVRIMQRFKACENRDECFEYIDKIVFTRESRNGVKVGLIPV</sequence>
<feature type="binding site" description="axial binding residue" evidence="8">
    <location>
        <position position="432"/>
    </location>
    <ligand>
        <name>heme</name>
        <dbReference type="ChEBI" id="CHEBI:30413"/>
    </ligand>
    <ligandPart>
        <name>Fe</name>
        <dbReference type="ChEBI" id="CHEBI:18248"/>
    </ligandPart>
</feature>
<dbReference type="InterPro" id="IPR047146">
    <property type="entry name" value="Cyt_P450_E_CYP52_fungi"/>
</dbReference>
<accession>A0A9N9L6W2</accession>
<evidence type="ECO:0000256" key="5">
    <source>
        <dbReference type="ARBA" id="ARBA00023002"/>
    </source>
</evidence>
<dbReference type="PRINTS" id="PR01239">
    <property type="entry name" value="EP450IICYP52"/>
</dbReference>
<dbReference type="PRINTS" id="PR00464">
    <property type="entry name" value="EP450II"/>
</dbReference>
<evidence type="ECO:0000256" key="8">
    <source>
        <dbReference type="PIRSR" id="PIRSR602402-1"/>
    </source>
</evidence>
<dbReference type="GO" id="GO:0020037">
    <property type="term" value="F:heme binding"/>
    <property type="evidence" value="ECO:0007669"/>
    <property type="project" value="InterPro"/>
</dbReference>
<keyword evidence="6 8" id="KW-0408">Iron</keyword>
<dbReference type="AlphaFoldDB" id="A0A9N9L6W2"/>
<evidence type="ECO:0008006" key="11">
    <source>
        <dbReference type="Google" id="ProtNLM"/>
    </source>
</evidence>
<gene>
    <name evidence="9" type="ORF">HYFRA_00012722</name>
</gene>
<dbReference type="EMBL" id="CAJVRL010000097">
    <property type="protein sequence ID" value="CAG8960204.1"/>
    <property type="molecule type" value="Genomic_DNA"/>
</dbReference>
<evidence type="ECO:0000256" key="4">
    <source>
        <dbReference type="ARBA" id="ARBA00022723"/>
    </source>
</evidence>
<dbReference type="SUPFAM" id="SSF48264">
    <property type="entry name" value="Cytochrome P450"/>
    <property type="match status" value="1"/>
</dbReference>
<proteinExistence type="inferred from homology"/>
<protein>
    <recommendedName>
        <fullName evidence="11">Cytochrome P450</fullName>
    </recommendedName>
</protein>
<dbReference type="PANTHER" id="PTHR24287:SF17">
    <property type="entry name" value="P450, PUTATIVE (EUROFUNG)-RELATED"/>
    <property type="match status" value="1"/>
</dbReference>
<dbReference type="GO" id="GO:0005506">
    <property type="term" value="F:iron ion binding"/>
    <property type="evidence" value="ECO:0007669"/>
    <property type="project" value="InterPro"/>
</dbReference>
<dbReference type="OrthoDB" id="1470350at2759"/>
<evidence type="ECO:0000256" key="3">
    <source>
        <dbReference type="ARBA" id="ARBA00022617"/>
    </source>
</evidence>
<evidence type="ECO:0000256" key="7">
    <source>
        <dbReference type="ARBA" id="ARBA00023033"/>
    </source>
</evidence>
<keyword evidence="4 8" id="KW-0479">Metal-binding</keyword>
<dbReference type="InterPro" id="IPR001128">
    <property type="entry name" value="Cyt_P450"/>
</dbReference>
<keyword evidence="7" id="KW-0503">Monooxygenase</keyword>
<evidence type="ECO:0000313" key="9">
    <source>
        <dbReference type="EMBL" id="CAG8960204.1"/>
    </source>
</evidence>
<keyword evidence="10" id="KW-1185">Reference proteome</keyword>
<dbReference type="Gene3D" id="1.10.630.10">
    <property type="entry name" value="Cytochrome P450"/>
    <property type="match status" value="1"/>
</dbReference>
<evidence type="ECO:0000256" key="6">
    <source>
        <dbReference type="ARBA" id="ARBA00023004"/>
    </source>
</evidence>
<reference evidence="9" key="1">
    <citation type="submission" date="2021-07" db="EMBL/GenBank/DDBJ databases">
        <authorList>
            <person name="Durling M."/>
        </authorList>
    </citation>
    <scope>NUCLEOTIDE SEQUENCE</scope>
</reference>
<dbReference type="InterPro" id="IPR036396">
    <property type="entry name" value="Cyt_P450_sf"/>
</dbReference>
<dbReference type="Proteomes" id="UP000696280">
    <property type="component" value="Unassembled WGS sequence"/>
</dbReference>